<protein>
    <submittedName>
        <fullName evidence="1">Uncharacterized protein</fullName>
    </submittedName>
</protein>
<name>A0ACC0ZEK4_9ROSI</name>
<evidence type="ECO:0000313" key="2">
    <source>
        <dbReference type="Proteomes" id="UP001163603"/>
    </source>
</evidence>
<dbReference type="Proteomes" id="UP001163603">
    <property type="component" value="Chromosome 2"/>
</dbReference>
<dbReference type="EMBL" id="CM047737">
    <property type="protein sequence ID" value="KAJ0048978.1"/>
    <property type="molecule type" value="Genomic_DNA"/>
</dbReference>
<keyword evidence="2" id="KW-1185">Reference proteome</keyword>
<reference evidence="2" key="1">
    <citation type="journal article" date="2023" name="G3 (Bethesda)">
        <title>Genome assembly and association tests identify interacting loci associated with vigor, precocity, and sex in interspecific pistachio rootstocks.</title>
        <authorList>
            <person name="Palmer W."/>
            <person name="Jacygrad E."/>
            <person name="Sagayaradj S."/>
            <person name="Cavanaugh K."/>
            <person name="Han R."/>
            <person name="Bertier L."/>
            <person name="Beede B."/>
            <person name="Kafkas S."/>
            <person name="Golino D."/>
            <person name="Preece J."/>
            <person name="Michelmore R."/>
        </authorList>
    </citation>
    <scope>NUCLEOTIDE SEQUENCE [LARGE SCALE GENOMIC DNA]</scope>
</reference>
<evidence type="ECO:0000313" key="1">
    <source>
        <dbReference type="EMBL" id="KAJ0048978.1"/>
    </source>
</evidence>
<accession>A0ACC0ZEK4</accession>
<proteinExistence type="predicted"/>
<comment type="caution">
    <text evidence="1">The sequence shown here is derived from an EMBL/GenBank/DDBJ whole genome shotgun (WGS) entry which is preliminary data.</text>
</comment>
<gene>
    <name evidence="1" type="ORF">Pint_15791</name>
</gene>
<sequence length="370" mass="41650">MAGQHGEGTPVSNLLIESVQTVTPFKETDPRQRRQVLVTDPVGSGIFRRCFNILLYYKKVVEDESGWIVAGWMKESIARALVHQPLLSGRLRRGEDGHAGLELVSNDSGLRLIEARIPMTLSEFLDKESRDDEPELVFWKDIDEQNPQFSPLFYVQVTNFEFGGYSIGMSCNILLADLLITDNFLKKWVNIHNEMLSKADDAIETPIFYLPTLKKTSGSPSIPIIRSDQTKNCGKTMIFKITDENINLENESGKTLMLVCVKETENEVGSKLASKYPVFLKEPFNTIKIETCSRLENEMVPWELDVRSQVRGESWDDLGANEIVIHKGNKPTRVSYWMGSVMDGIVMALTSTEGEEANSGPNIIVSVPWN</sequence>
<organism evidence="1 2">
    <name type="scientific">Pistacia integerrima</name>
    <dbReference type="NCBI Taxonomy" id="434235"/>
    <lineage>
        <taxon>Eukaryota</taxon>
        <taxon>Viridiplantae</taxon>
        <taxon>Streptophyta</taxon>
        <taxon>Embryophyta</taxon>
        <taxon>Tracheophyta</taxon>
        <taxon>Spermatophyta</taxon>
        <taxon>Magnoliopsida</taxon>
        <taxon>eudicotyledons</taxon>
        <taxon>Gunneridae</taxon>
        <taxon>Pentapetalae</taxon>
        <taxon>rosids</taxon>
        <taxon>malvids</taxon>
        <taxon>Sapindales</taxon>
        <taxon>Anacardiaceae</taxon>
        <taxon>Pistacia</taxon>
    </lineage>
</organism>